<evidence type="ECO:0008006" key="3">
    <source>
        <dbReference type="Google" id="ProtNLM"/>
    </source>
</evidence>
<organism evidence="2">
    <name type="scientific">marine sediment metagenome</name>
    <dbReference type="NCBI Taxonomy" id="412755"/>
    <lineage>
        <taxon>unclassified sequences</taxon>
        <taxon>metagenomes</taxon>
        <taxon>ecological metagenomes</taxon>
    </lineage>
</organism>
<evidence type="ECO:0000313" key="2">
    <source>
        <dbReference type="EMBL" id="GAH83880.1"/>
    </source>
</evidence>
<accession>X1JR18</accession>
<dbReference type="EMBL" id="BARU01035736">
    <property type="protein sequence ID" value="GAH83880.1"/>
    <property type="molecule type" value="Genomic_DNA"/>
</dbReference>
<dbReference type="AlphaFoldDB" id="X1JR18"/>
<dbReference type="GO" id="GO:0005975">
    <property type="term" value="P:carbohydrate metabolic process"/>
    <property type="evidence" value="ECO:0007669"/>
    <property type="project" value="InterPro"/>
</dbReference>
<dbReference type="PANTHER" id="PTHR32092">
    <property type="entry name" value="6-PHOSPHO-BETA-GLUCOSIDASE-RELATED"/>
    <property type="match status" value="1"/>
</dbReference>
<protein>
    <recommendedName>
        <fullName evidence="3">Glycosyl hydrolase family 4 C-terminal domain-containing protein</fullName>
    </recommendedName>
</protein>
<dbReference type="Gene3D" id="3.90.1820.10">
    <property type="entry name" value="AglA-like glucosidase"/>
    <property type="match status" value="1"/>
</dbReference>
<reference evidence="2" key="1">
    <citation type="journal article" date="2014" name="Front. Microbiol.">
        <title>High frequency of phylogenetically diverse reductive dehalogenase-homologous genes in deep subseafloor sedimentary metagenomes.</title>
        <authorList>
            <person name="Kawai M."/>
            <person name="Futagami T."/>
            <person name="Toyoda A."/>
            <person name="Takaki Y."/>
            <person name="Nishi S."/>
            <person name="Hori S."/>
            <person name="Arai W."/>
            <person name="Tsubouchi T."/>
            <person name="Morono Y."/>
            <person name="Uchiyama I."/>
            <person name="Ito T."/>
            <person name="Fujiyama A."/>
            <person name="Inagaki F."/>
            <person name="Takami H."/>
        </authorList>
    </citation>
    <scope>NUCLEOTIDE SEQUENCE</scope>
    <source>
        <strain evidence="2">Expedition CK06-06</strain>
    </source>
</reference>
<dbReference type="PANTHER" id="PTHR32092:SF6">
    <property type="entry name" value="ALPHA-GALACTOSIDASE"/>
    <property type="match status" value="1"/>
</dbReference>
<evidence type="ECO:0000256" key="1">
    <source>
        <dbReference type="ARBA" id="ARBA00023027"/>
    </source>
</evidence>
<gene>
    <name evidence="2" type="ORF">S03H2_55889</name>
</gene>
<name>X1JR18_9ZZZZ</name>
<comment type="caution">
    <text evidence="2">The sequence shown here is derived from an EMBL/GenBank/DDBJ whole genome shotgun (WGS) entry which is preliminary data.</text>
</comment>
<dbReference type="InterPro" id="IPR036291">
    <property type="entry name" value="NAD(P)-bd_dom_sf"/>
</dbReference>
<keyword evidence="1" id="KW-0520">NAD</keyword>
<dbReference type="PRINTS" id="PR00732">
    <property type="entry name" value="GLHYDRLASE4"/>
</dbReference>
<feature type="non-terminal residue" evidence="2">
    <location>
        <position position="168"/>
    </location>
</feature>
<dbReference type="Pfam" id="PF02056">
    <property type="entry name" value="Glyco_hydro_4"/>
    <property type="match status" value="1"/>
</dbReference>
<dbReference type="InterPro" id="IPR053715">
    <property type="entry name" value="GH4_Enzyme_sf"/>
</dbReference>
<dbReference type="SUPFAM" id="SSF51735">
    <property type="entry name" value="NAD(P)-binding Rossmann-fold domains"/>
    <property type="match status" value="1"/>
</dbReference>
<dbReference type="InterPro" id="IPR001088">
    <property type="entry name" value="Glyco_hydro_4"/>
</dbReference>
<sequence length="168" mass="18171">MAKIAMIGAGSLVFAKTLAMDILATPALRGAEIRLMSRTRPKLAQMERFVERVIRTNGCEASVWSTLDRREALRGADYVIAMLQVGGLEADRSDYEIPLRWGVDQCIGDTLGPGGVMRALRTIPVMAELVRDMEALCPEALLLNYVNPMGAVCAALGQSASVQFIGLC</sequence>
<dbReference type="GO" id="GO:0004553">
    <property type="term" value="F:hydrolase activity, hydrolyzing O-glycosyl compounds"/>
    <property type="evidence" value="ECO:0007669"/>
    <property type="project" value="InterPro"/>
</dbReference>
<proteinExistence type="predicted"/>